<reference evidence="5 6" key="1">
    <citation type="submission" date="2022-10" db="EMBL/GenBank/DDBJ databases">
        <title>Paucibacter sp. hw1 Genome sequencing.</title>
        <authorList>
            <person name="Park S."/>
        </authorList>
    </citation>
    <scope>NUCLEOTIDE SEQUENCE [LARGE SCALE GENOMIC DNA]</scope>
    <source>
        <strain evidence="6">hw1</strain>
    </source>
</reference>
<dbReference type="InterPro" id="IPR000182">
    <property type="entry name" value="GNAT_dom"/>
</dbReference>
<dbReference type="InterPro" id="IPR016181">
    <property type="entry name" value="Acyl_CoA_acyltransferase"/>
</dbReference>
<dbReference type="EMBL" id="JAQQXT010000017">
    <property type="protein sequence ID" value="MDC8774076.1"/>
    <property type="molecule type" value="Genomic_DNA"/>
</dbReference>
<evidence type="ECO:0000256" key="3">
    <source>
        <dbReference type="ARBA" id="ARBA00038502"/>
    </source>
</evidence>
<proteinExistence type="inferred from homology"/>
<dbReference type="RefSeq" id="WP_273602129.1">
    <property type="nucleotide sequence ID" value="NZ_JAQQXT010000017.1"/>
</dbReference>
<protein>
    <submittedName>
        <fullName evidence="5">GNAT family N-acetyltransferase</fullName>
    </submittedName>
</protein>
<dbReference type="Proteomes" id="UP001221189">
    <property type="component" value="Unassembled WGS sequence"/>
</dbReference>
<dbReference type="Gene3D" id="3.40.630.30">
    <property type="match status" value="1"/>
</dbReference>
<evidence type="ECO:0000313" key="6">
    <source>
        <dbReference type="Proteomes" id="UP001221189"/>
    </source>
</evidence>
<comment type="similarity">
    <text evidence="3">Belongs to the acetyltransferase family. RimJ subfamily.</text>
</comment>
<evidence type="ECO:0000256" key="2">
    <source>
        <dbReference type="ARBA" id="ARBA00023315"/>
    </source>
</evidence>
<comment type="caution">
    <text evidence="5">The sequence shown here is derived from an EMBL/GenBank/DDBJ whole genome shotgun (WGS) entry which is preliminary data.</text>
</comment>
<dbReference type="PANTHER" id="PTHR43792">
    <property type="entry name" value="GNAT FAMILY, PUTATIVE (AFU_ORTHOLOGUE AFUA_3G00765)-RELATED-RELATED"/>
    <property type="match status" value="1"/>
</dbReference>
<name>A0ABT5KMJ9_9BURK</name>
<dbReference type="SUPFAM" id="SSF55729">
    <property type="entry name" value="Acyl-CoA N-acyltransferases (Nat)"/>
    <property type="match status" value="1"/>
</dbReference>
<gene>
    <name evidence="5" type="ORF">PRZ03_21150</name>
</gene>
<sequence length="177" mass="19102">MKTIKKTVKIRLLTPADCPALLDFETRNRGWFEQHVAPRGEAFYTRAGVEQHIAELLAAHAQGRWFPALLLDEAGVIVGRSNLKDVDSLAGVAELGYRVGQDQAGAGVATAAVVQMKALALQELGLRRLIAVVSPANPASARVMEKCGFVRLDPAASEALRGKDPELLAYQCDLNLD</sequence>
<evidence type="ECO:0000313" key="5">
    <source>
        <dbReference type="EMBL" id="MDC8774076.1"/>
    </source>
</evidence>
<dbReference type="PANTHER" id="PTHR43792:SF8">
    <property type="entry name" value="[RIBOSOMAL PROTEIN US5]-ALANINE N-ACETYLTRANSFERASE"/>
    <property type="match status" value="1"/>
</dbReference>
<dbReference type="InterPro" id="IPR051531">
    <property type="entry name" value="N-acetyltransferase"/>
</dbReference>
<dbReference type="PROSITE" id="PS51186">
    <property type="entry name" value="GNAT"/>
    <property type="match status" value="1"/>
</dbReference>
<keyword evidence="2" id="KW-0012">Acyltransferase</keyword>
<evidence type="ECO:0000259" key="4">
    <source>
        <dbReference type="PROSITE" id="PS51186"/>
    </source>
</evidence>
<feature type="domain" description="N-acetyltransferase" evidence="4">
    <location>
        <begin position="8"/>
        <end position="177"/>
    </location>
</feature>
<evidence type="ECO:0000256" key="1">
    <source>
        <dbReference type="ARBA" id="ARBA00022679"/>
    </source>
</evidence>
<keyword evidence="6" id="KW-1185">Reference proteome</keyword>
<organism evidence="5 6">
    <name type="scientific">Roseateles albus</name>
    <dbReference type="NCBI Taxonomy" id="2987525"/>
    <lineage>
        <taxon>Bacteria</taxon>
        <taxon>Pseudomonadati</taxon>
        <taxon>Pseudomonadota</taxon>
        <taxon>Betaproteobacteria</taxon>
        <taxon>Burkholderiales</taxon>
        <taxon>Sphaerotilaceae</taxon>
        <taxon>Roseateles</taxon>
    </lineage>
</organism>
<dbReference type="Pfam" id="PF13302">
    <property type="entry name" value="Acetyltransf_3"/>
    <property type="match status" value="1"/>
</dbReference>
<keyword evidence="1" id="KW-0808">Transferase</keyword>
<accession>A0ABT5KMJ9</accession>